<dbReference type="InterPro" id="IPR015943">
    <property type="entry name" value="WD40/YVTN_repeat-like_dom_sf"/>
</dbReference>
<evidence type="ECO:0000256" key="3">
    <source>
        <dbReference type="PROSITE-ProRule" id="PRU00221"/>
    </source>
</evidence>
<dbReference type="PANTHER" id="PTHR19879">
    <property type="entry name" value="TRANSCRIPTION INITIATION FACTOR TFIID"/>
    <property type="match status" value="1"/>
</dbReference>
<feature type="repeat" description="WD" evidence="3">
    <location>
        <begin position="1274"/>
        <end position="1315"/>
    </location>
</feature>
<dbReference type="PATRIC" id="fig|1454003.3.peg.1011"/>
<keyword evidence="2" id="KW-0677">Repeat</keyword>
<dbReference type="PANTHER" id="PTHR19879:SF9">
    <property type="entry name" value="TRANSCRIPTION INITIATION FACTOR TFIID SUBUNIT 5"/>
    <property type="match status" value="1"/>
</dbReference>
<dbReference type="InterPro" id="IPR036322">
    <property type="entry name" value="WD40_repeat_dom_sf"/>
</dbReference>
<feature type="repeat" description="WD" evidence="3">
    <location>
        <begin position="930"/>
        <end position="971"/>
    </location>
</feature>
<dbReference type="InterPro" id="IPR011047">
    <property type="entry name" value="Quinoprotein_ADH-like_sf"/>
</dbReference>
<feature type="repeat" description="WD" evidence="3">
    <location>
        <begin position="1144"/>
        <end position="1186"/>
    </location>
</feature>
<dbReference type="PRINTS" id="PR00320">
    <property type="entry name" value="GPROTEINBRPT"/>
</dbReference>
<dbReference type="InterPro" id="IPR019775">
    <property type="entry name" value="WD40_repeat_CS"/>
</dbReference>
<proteinExistence type="predicted"/>
<dbReference type="Pfam" id="PF20703">
    <property type="entry name" value="nSTAND1"/>
    <property type="match status" value="1"/>
</dbReference>
<dbReference type="InterPro" id="IPR027417">
    <property type="entry name" value="P-loop_NTPase"/>
</dbReference>
<dbReference type="SMART" id="SM00320">
    <property type="entry name" value="WD40"/>
    <property type="match status" value="16"/>
</dbReference>
<feature type="repeat" description="WD" evidence="3">
    <location>
        <begin position="1229"/>
        <end position="1273"/>
    </location>
</feature>
<organism evidence="6 7">
    <name type="scientific">Candidatus Accumulibacter appositus</name>
    <dbReference type="NCBI Taxonomy" id="1454003"/>
    <lineage>
        <taxon>Bacteria</taxon>
        <taxon>Pseudomonadati</taxon>
        <taxon>Pseudomonadota</taxon>
        <taxon>Betaproteobacteria</taxon>
        <taxon>Candidatus Accumulibacter</taxon>
    </lineage>
</organism>
<dbReference type="SUPFAM" id="SSF50978">
    <property type="entry name" value="WD40 repeat-like"/>
    <property type="match status" value="2"/>
</dbReference>
<dbReference type="PROSITE" id="PS50294">
    <property type="entry name" value="WD_REPEATS_REGION"/>
    <property type="match status" value="13"/>
</dbReference>
<sequence>MKRIKLSLPAPYVGLRPFTENESLLFFGREPQVRELLAKLERRQRFTAVLGASGSGKSSLVRAGLIPALHRGALHAPAGSDASPPCRWNICTFQPGDAPLANLANALSEDPRWADNREHAAALSSLAAMLGTSPLALAELYRQKADAFEGQSLLLVVDQFEEIFRYRQRNPDEADSFVALLLRSASEALPIYVVITMRSDFLGNCVTFHGFPEAINSGIYLTPRLAVEQIKSVIVSPLTLAGGSIDPVLANRMLNALSGDDELPILQHALLCMWQRASSQGRSEIDADDFNAICAPRQDSLGTAEGGTGPSLSNAIDNHASAIHASLSAARRRIARQVLLSLVERHEGRDVRRPQTLHELRQLLPGSEHDDLHAVLDAFRAESAGFVLPRAGRAIGDDDLIDISHESLFRQWQLFRDWLDEEDLDVSELREWQRRATRWEKEGGDLLDDNDRRRAERWRTRVQSRAHPETWATRYEGPGAYALVDAYIQGSLEWHIKAAERAQALQRQAEEARTARLEAEAELQHAAAERAEGERARAVKDRQQAEDYAQRISRRSHIAIGGCAIAVVAALIAAWLGWQANAAKEEAEQSKNDANYASYHAKQSKIQAIAAKEEAQKRALENRVSELAIKAEELGRYNPDQSLRLALAVHQLDKPEANAKADGILRSANADYAYSHVLRGHKGHVWNAQFSPDGKTAITAGNDDTARLWSVAGGQKLHELKGHTAPIRSARFSPDGKTAITASDDKTARLWNVASSQPLHVLTGHTAPVRSARFSPDGKTAITASDDNTARLWEVDSGNPSHVLRGHESPVLSAHFSPDGKTAITINKNDTARLWNVDNGQLLHTLQGHKRSVLSAQISPDGKTAITTSKDQTARLWNVDSGHLRHELKGHQDWVLSAQFSPDRKTVLTASDDKTVRLWDVNSGELLHILQGHEGSVLDAQFSPDGKTVLTASDDRTVRLWKVNTGELLHILRGHGSWVRSAQFSVDGTTILTASNDKTARLWMLDGNHEPVVLRQPPGGLVGTTLLSPDGKTAITTSKDDETARLWEVNTGELMHTLKDHPGPVLSAQFSCDGKSVITTSKDGTARVWEVNTGELLHTLKDHAGPVLSAQFSCDGKFVITATSDDDNTAHLWNVDSGELLHTLKGHPGPVQSAQFSPDGRFVITTSKDDETARLWEGNTGKLLHTLNEHTGPVQSARFSPNGNYVITTSQDGTARVWTVEDGKLWDVLQGHDDWVENAQFSPDGKPPLRVITASDDKTARLWDVVSGRELHVLRGHEQWVVSAQFSPDAKTAVTASEDGTARLWDVASGRQLEVLRGDDGALLSAQFSADGNSVLTTSRKGTVQRWHCDSCRPIEETATEVLGRVGRELDEKERKHFSIPDAQPGKN</sequence>
<name>A0A011QSG2_9PROT</name>
<feature type="repeat" description="WD" evidence="3">
    <location>
        <begin position="1058"/>
        <end position="1099"/>
    </location>
</feature>
<dbReference type="Gene3D" id="2.130.10.10">
    <property type="entry name" value="YVTN repeat-like/Quinoprotein amine dehydrogenase"/>
    <property type="match status" value="6"/>
</dbReference>
<feature type="repeat" description="WD" evidence="3">
    <location>
        <begin position="762"/>
        <end position="803"/>
    </location>
</feature>
<feature type="repeat" description="WD" evidence="3">
    <location>
        <begin position="1187"/>
        <end position="1228"/>
    </location>
</feature>
<dbReference type="InterPro" id="IPR001680">
    <property type="entry name" value="WD40_rpt"/>
</dbReference>
<evidence type="ECO:0000313" key="7">
    <source>
        <dbReference type="Proteomes" id="UP000021816"/>
    </source>
</evidence>
<accession>A0A011QSG2</accession>
<evidence type="ECO:0000256" key="4">
    <source>
        <dbReference type="SAM" id="Coils"/>
    </source>
</evidence>
<comment type="caution">
    <text evidence="6">The sequence shown here is derived from an EMBL/GenBank/DDBJ whole genome shotgun (WGS) entry which is preliminary data.</text>
</comment>
<dbReference type="Pfam" id="PF00400">
    <property type="entry name" value="WD40"/>
    <property type="match status" value="14"/>
</dbReference>
<feature type="coiled-coil region" evidence="4">
    <location>
        <begin position="495"/>
        <end position="548"/>
    </location>
</feature>
<dbReference type="Proteomes" id="UP000021816">
    <property type="component" value="Unassembled WGS sequence"/>
</dbReference>
<gene>
    <name evidence="6" type="ORF">AW10_00980</name>
</gene>
<dbReference type="STRING" id="1454003.AW10_00980"/>
<feature type="repeat" description="WD" evidence="3">
    <location>
        <begin position="972"/>
        <end position="1003"/>
    </location>
</feature>
<dbReference type="PROSITE" id="PS00678">
    <property type="entry name" value="WD_REPEATS_1"/>
    <property type="match status" value="9"/>
</dbReference>
<evidence type="ECO:0000256" key="2">
    <source>
        <dbReference type="ARBA" id="ARBA00022737"/>
    </source>
</evidence>
<dbReference type="InterPro" id="IPR049052">
    <property type="entry name" value="nSTAND1"/>
</dbReference>
<protein>
    <submittedName>
        <fullName evidence="6">Translocation protein TolB</fullName>
    </submittedName>
</protein>
<reference evidence="6 7" key="1">
    <citation type="submission" date="2014-02" db="EMBL/GenBank/DDBJ databases">
        <title>Expanding our view of genomic diversity in Candidatus Accumulibacter clades.</title>
        <authorList>
            <person name="Skennerton C.T."/>
            <person name="Barr J.J."/>
            <person name="Slater F.R."/>
            <person name="Bond P.L."/>
            <person name="Tyson G.W."/>
        </authorList>
    </citation>
    <scope>NUCLEOTIDE SEQUENCE [LARGE SCALE GENOMIC DNA]</scope>
    <source>
        <strain evidence="7">BA-92</strain>
    </source>
</reference>
<dbReference type="EMBL" id="JEMX01000018">
    <property type="protein sequence ID" value="EXI81794.1"/>
    <property type="molecule type" value="Genomic_DNA"/>
</dbReference>
<feature type="repeat" description="WD" evidence="3">
    <location>
        <begin position="846"/>
        <end position="887"/>
    </location>
</feature>
<dbReference type="Gene3D" id="3.40.50.300">
    <property type="entry name" value="P-loop containing nucleotide triphosphate hydrolases"/>
    <property type="match status" value="1"/>
</dbReference>
<evidence type="ECO:0000256" key="1">
    <source>
        <dbReference type="ARBA" id="ARBA00022574"/>
    </source>
</evidence>
<feature type="repeat" description="WD" evidence="3">
    <location>
        <begin position="804"/>
        <end position="845"/>
    </location>
</feature>
<feature type="repeat" description="WD" evidence="3">
    <location>
        <begin position="888"/>
        <end position="929"/>
    </location>
</feature>
<feature type="repeat" description="WD" evidence="3">
    <location>
        <begin position="1100"/>
        <end position="1143"/>
    </location>
</feature>
<dbReference type="SUPFAM" id="SSF50998">
    <property type="entry name" value="Quinoprotein alcohol dehydrogenase-like"/>
    <property type="match status" value="1"/>
</dbReference>
<evidence type="ECO:0000259" key="5">
    <source>
        <dbReference type="Pfam" id="PF20703"/>
    </source>
</evidence>
<dbReference type="PROSITE" id="PS50082">
    <property type="entry name" value="WD_REPEATS_2"/>
    <property type="match status" value="14"/>
</dbReference>
<evidence type="ECO:0000313" key="6">
    <source>
        <dbReference type="EMBL" id="EXI81794.1"/>
    </source>
</evidence>
<feature type="domain" description="Novel STAND NTPase 1" evidence="5">
    <location>
        <begin position="11"/>
        <end position="443"/>
    </location>
</feature>
<dbReference type="InterPro" id="IPR020472">
    <property type="entry name" value="WD40_PAC1"/>
</dbReference>
<feature type="repeat" description="WD" evidence="3">
    <location>
        <begin position="678"/>
        <end position="719"/>
    </location>
</feature>
<dbReference type="CDD" id="cd00200">
    <property type="entry name" value="WD40"/>
    <property type="match status" value="3"/>
</dbReference>
<keyword evidence="4" id="KW-0175">Coiled coil</keyword>
<dbReference type="SUPFAM" id="SSF52540">
    <property type="entry name" value="P-loop containing nucleoside triphosphate hydrolases"/>
    <property type="match status" value="1"/>
</dbReference>
<keyword evidence="1 3" id="KW-0853">WD repeat</keyword>
<feature type="repeat" description="WD" evidence="3">
    <location>
        <begin position="720"/>
        <end position="761"/>
    </location>
</feature>